<evidence type="ECO:0000256" key="1">
    <source>
        <dbReference type="SAM" id="Phobius"/>
    </source>
</evidence>
<keyword evidence="1" id="KW-0472">Membrane</keyword>
<feature type="transmembrane region" description="Helical" evidence="1">
    <location>
        <begin position="33"/>
        <end position="51"/>
    </location>
</feature>
<comment type="caution">
    <text evidence="2">The sequence shown here is derived from an EMBL/GenBank/DDBJ whole genome shotgun (WGS) entry which is preliminary data.</text>
</comment>
<dbReference type="Proteomes" id="UP001595882">
    <property type="component" value="Unassembled WGS sequence"/>
</dbReference>
<keyword evidence="1" id="KW-1133">Transmembrane helix</keyword>
<dbReference type="EMBL" id="JBHSDT010000004">
    <property type="protein sequence ID" value="MFC4402915.1"/>
    <property type="molecule type" value="Genomic_DNA"/>
</dbReference>
<name>A0ABV8WT30_9BACI</name>
<keyword evidence="3" id="KW-1185">Reference proteome</keyword>
<reference evidence="3" key="1">
    <citation type="journal article" date="2019" name="Int. J. Syst. Evol. Microbiol.">
        <title>The Global Catalogue of Microorganisms (GCM) 10K type strain sequencing project: providing services to taxonomists for standard genome sequencing and annotation.</title>
        <authorList>
            <consortium name="The Broad Institute Genomics Platform"/>
            <consortium name="The Broad Institute Genome Sequencing Center for Infectious Disease"/>
            <person name="Wu L."/>
            <person name="Ma J."/>
        </authorList>
    </citation>
    <scope>NUCLEOTIDE SEQUENCE [LARGE SCALE GENOMIC DNA]</scope>
    <source>
        <strain evidence="3">CCUG 37865</strain>
    </source>
</reference>
<accession>A0ABV8WT30</accession>
<protein>
    <submittedName>
        <fullName evidence="2">Uncharacterized protein</fullName>
    </submittedName>
</protein>
<proteinExistence type="predicted"/>
<organism evidence="2 3">
    <name type="scientific">Gracilibacillus xinjiangensis</name>
    <dbReference type="NCBI Taxonomy" id="1193282"/>
    <lineage>
        <taxon>Bacteria</taxon>
        <taxon>Bacillati</taxon>
        <taxon>Bacillota</taxon>
        <taxon>Bacilli</taxon>
        <taxon>Bacillales</taxon>
        <taxon>Bacillaceae</taxon>
        <taxon>Gracilibacillus</taxon>
    </lineage>
</organism>
<evidence type="ECO:0000313" key="3">
    <source>
        <dbReference type="Proteomes" id="UP001595882"/>
    </source>
</evidence>
<keyword evidence="1" id="KW-0812">Transmembrane</keyword>
<sequence>MSLLLFVLGALFNHSNIEGGKLFGEVILDYFNISLPVVLFSILFMIAAVIIGRKYKTHLFAKIGVILSQIFLVIYGVTIIISGIISLLNLLF</sequence>
<evidence type="ECO:0000313" key="2">
    <source>
        <dbReference type="EMBL" id="MFC4402915.1"/>
    </source>
</evidence>
<dbReference type="RefSeq" id="WP_390250958.1">
    <property type="nucleotide sequence ID" value="NZ_JBHSDT010000004.1"/>
</dbReference>
<gene>
    <name evidence="2" type="ORF">ACFOY7_07495</name>
</gene>
<feature type="transmembrane region" description="Helical" evidence="1">
    <location>
        <begin position="63"/>
        <end position="88"/>
    </location>
</feature>